<dbReference type="InterPro" id="IPR027267">
    <property type="entry name" value="AH/BAR_dom_sf"/>
</dbReference>
<dbReference type="InterPro" id="IPR005301">
    <property type="entry name" value="MOB_kinase_act_fam"/>
</dbReference>
<sequence length="532" mass="60911">MLRKLLHGSATTNASEVSDTSTNESRTDLKNHEDGSLNDSIAFSGLITKLDTLECRLRSMVQNWSKYCQAILDMTDSICNVRRILDLDESNTELVEIEERRNVIEKQISQFQNNAIGSLQATLLEIPILKLRNENRKSALNLIHRYQRKIDDLTSHNRSETARLHRNRIKLLAASSRYKELDDSLRAEVSIILNRDVQNVIKPWINKLLMAQQTLCVHLQLQSYTFKQQYVGLSEGQSSSSNTSIIQPEKYSEETLHENINNTGEKAAAVDAFSRMPVQLTPPKFLETEIKPDTVRVIPKRDIDETQCVQALLKPSYGVQTQALHELIETSMINSIDVIECVQLPEGYTLEEWVSVHVPDFYNDVNLLYGTISEFCTTQKCPKMSAGPCYTYLWAEPRDNSGGVRGPTSLPASEYVSRLLAWVRYEVSNAAVFPENGRFDEIAQNKSFMDLCRTIMKRLFRVYAHLYHSHIENFVALCAETHLNFCFKRFLFFVKLFQLVEEKELHALRRLIDTFSDIPTDDTELSGDDTSH</sequence>
<dbReference type="Pfam" id="PF03637">
    <property type="entry name" value="Mob1_phocein"/>
    <property type="match status" value="1"/>
</dbReference>
<proteinExistence type="predicted"/>
<dbReference type="SUPFAM" id="SSF101152">
    <property type="entry name" value="Mob1/phocein"/>
    <property type="match status" value="1"/>
</dbReference>
<reference evidence="3" key="2">
    <citation type="submission" date="2011-02" db="EMBL/GenBank/DDBJ databases">
        <authorList>
            <person name="MacLean D."/>
        </authorList>
    </citation>
    <scope>NUCLEOTIDE SEQUENCE</scope>
</reference>
<dbReference type="AlphaFoldDB" id="F0VZ30"/>
<dbReference type="SMART" id="SM01388">
    <property type="entry name" value="Mob1_phocein"/>
    <property type="match status" value="1"/>
</dbReference>
<evidence type="ECO:0000256" key="1">
    <source>
        <dbReference type="SAM" id="Coils"/>
    </source>
</evidence>
<name>F0VZ30_9STRA</name>
<reference evidence="3" key="1">
    <citation type="journal article" date="2011" name="PLoS Biol.">
        <title>Gene gain and loss during evolution of obligate parasitism in the white rust pathogen of Arabidopsis thaliana.</title>
        <authorList>
            <person name="Kemen E."/>
            <person name="Gardiner A."/>
            <person name="Schultz-Larsen T."/>
            <person name="Kemen A.C."/>
            <person name="Balmuth A.L."/>
            <person name="Robert-Seilaniantz A."/>
            <person name="Bailey K."/>
            <person name="Holub E."/>
            <person name="Studholme D.J."/>
            <person name="Maclean D."/>
            <person name="Jones J.D."/>
        </authorList>
    </citation>
    <scope>NUCLEOTIDE SEQUENCE</scope>
</reference>
<dbReference type="HOGENOM" id="CLU_038321_8_0_1"/>
<evidence type="ECO:0000256" key="2">
    <source>
        <dbReference type="SAM" id="MobiDB-lite"/>
    </source>
</evidence>
<keyword evidence="1" id="KW-0175">Coiled coil</keyword>
<protein>
    <submittedName>
        <fullName evidence="3">Uncharacterized protein AlNc14C1G171</fullName>
    </submittedName>
</protein>
<gene>
    <name evidence="3" type="primary">AlNc14C1G171</name>
    <name evidence="3" type="ORF">ALNC14_001880</name>
</gene>
<accession>F0VZ30</accession>
<feature type="compositionally biased region" description="Polar residues" evidence="2">
    <location>
        <begin position="9"/>
        <end position="24"/>
    </location>
</feature>
<dbReference type="Gene3D" id="1.20.1270.60">
    <property type="entry name" value="Arfaptin homology (AH) domain/BAR domain"/>
    <property type="match status" value="1"/>
</dbReference>
<organism evidence="3">
    <name type="scientific">Albugo laibachii Nc14</name>
    <dbReference type="NCBI Taxonomy" id="890382"/>
    <lineage>
        <taxon>Eukaryota</taxon>
        <taxon>Sar</taxon>
        <taxon>Stramenopiles</taxon>
        <taxon>Oomycota</taxon>
        <taxon>Peronosporomycetes</taxon>
        <taxon>Albuginales</taxon>
        <taxon>Albuginaceae</taxon>
        <taxon>Albugo</taxon>
    </lineage>
</organism>
<feature type="region of interest" description="Disordered" evidence="2">
    <location>
        <begin position="1"/>
        <end position="33"/>
    </location>
</feature>
<dbReference type="PANTHER" id="PTHR22599">
    <property type="entry name" value="MPS ONE BINDER KINASE ACTIVATOR-LIKE MOB"/>
    <property type="match status" value="1"/>
</dbReference>
<dbReference type="SUPFAM" id="SSF103657">
    <property type="entry name" value="BAR/IMD domain-like"/>
    <property type="match status" value="1"/>
</dbReference>
<evidence type="ECO:0000313" key="3">
    <source>
        <dbReference type="EMBL" id="CCA14045.1"/>
    </source>
</evidence>
<dbReference type="InterPro" id="IPR036703">
    <property type="entry name" value="MOB_kinase_act_sf"/>
</dbReference>
<dbReference type="Gene3D" id="1.20.140.30">
    <property type="entry name" value="MOB kinase activator"/>
    <property type="match status" value="1"/>
</dbReference>
<dbReference type="EMBL" id="FR824046">
    <property type="protein sequence ID" value="CCA14045.1"/>
    <property type="molecule type" value="Genomic_DNA"/>
</dbReference>
<feature type="coiled-coil region" evidence="1">
    <location>
        <begin position="87"/>
        <end position="114"/>
    </location>
</feature>